<dbReference type="AlphaFoldDB" id="A0AAV3TVW0"/>
<name>A0AAV3TVW0_9ALTE</name>
<dbReference type="SUPFAM" id="SSF54427">
    <property type="entry name" value="NTF2-like"/>
    <property type="match status" value="1"/>
</dbReference>
<dbReference type="Gene3D" id="3.10.450.50">
    <property type="match status" value="1"/>
</dbReference>
<evidence type="ECO:0008006" key="3">
    <source>
        <dbReference type="Google" id="ProtNLM"/>
    </source>
</evidence>
<evidence type="ECO:0000313" key="2">
    <source>
        <dbReference type="Proteomes" id="UP001409585"/>
    </source>
</evidence>
<sequence>MKEQKQREQSIQTTRLKTIDTLLHGMTKGAVTPDIFTPSFTFWSNSSHQQNPLPAFLKAMQLLSTLTQNGMAYHRRAIIQQHERCVIEVESQATLTNGEPYANHHVFLLNFVGNKISSIREYMDCTIVAKSITPLLLPLLCN</sequence>
<dbReference type="Proteomes" id="UP001409585">
    <property type="component" value="Unassembled WGS sequence"/>
</dbReference>
<proteinExistence type="predicted"/>
<dbReference type="RefSeq" id="WP_345415095.1">
    <property type="nucleotide sequence ID" value="NZ_AP031496.1"/>
</dbReference>
<gene>
    <name evidence="1" type="ORF">GCM10025791_00010</name>
</gene>
<evidence type="ECO:0000313" key="1">
    <source>
        <dbReference type="EMBL" id="GAA4928400.1"/>
    </source>
</evidence>
<comment type="caution">
    <text evidence="1">The sequence shown here is derived from an EMBL/GenBank/DDBJ whole genome shotgun (WGS) entry which is preliminary data.</text>
</comment>
<dbReference type="EMBL" id="BAABLX010000001">
    <property type="protein sequence ID" value="GAA4928400.1"/>
    <property type="molecule type" value="Genomic_DNA"/>
</dbReference>
<accession>A0AAV3TVW0</accession>
<reference evidence="2" key="1">
    <citation type="journal article" date="2019" name="Int. J. Syst. Evol. Microbiol.">
        <title>The Global Catalogue of Microorganisms (GCM) 10K type strain sequencing project: providing services to taxonomists for standard genome sequencing and annotation.</title>
        <authorList>
            <consortium name="The Broad Institute Genomics Platform"/>
            <consortium name="The Broad Institute Genome Sequencing Center for Infectious Disease"/>
            <person name="Wu L."/>
            <person name="Ma J."/>
        </authorList>
    </citation>
    <scope>NUCLEOTIDE SEQUENCE [LARGE SCALE GENOMIC DNA]</scope>
    <source>
        <strain evidence="2">JCM 19134</strain>
    </source>
</reference>
<organism evidence="1 2">
    <name type="scientific">Halioxenophilus aromaticivorans</name>
    <dbReference type="NCBI Taxonomy" id="1306992"/>
    <lineage>
        <taxon>Bacteria</taxon>
        <taxon>Pseudomonadati</taxon>
        <taxon>Pseudomonadota</taxon>
        <taxon>Gammaproteobacteria</taxon>
        <taxon>Alteromonadales</taxon>
        <taxon>Alteromonadaceae</taxon>
        <taxon>Halioxenophilus</taxon>
    </lineage>
</organism>
<keyword evidence="2" id="KW-1185">Reference proteome</keyword>
<protein>
    <recommendedName>
        <fullName evidence="3">SnoaL-like domain-containing protein</fullName>
    </recommendedName>
</protein>
<dbReference type="InterPro" id="IPR032710">
    <property type="entry name" value="NTF2-like_dom_sf"/>
</dbReference>